<evidence type="ECO:0000256" key="6">
    <source>
        <dbReference type="ARBA" id="ARBA00023284"/>
    </source>
</evidence>
<reference evidence="11 12" key="1">
    <citation type="submission" date="2006-02" db="EMBL/GenBank/DDBJ databases">
        <authorList>
            <person name="Moran M.A."/>
            <person name="Kjelleberg S."/>
            <person name="Egan S."/>
            <person name="Saunders N."/>
            <person name="Thomas T."/>
            <person name="Ferriera S."/>
            <person name="Johnson J."/>
            <person name="Kravitz S."/>
            <person name="Halpern A."/>
            <person name="Remington K."/>
            <person name="Beeson K."/>
            <person name="Tran B."/>
            <person name="Rogers Y.-H."/>
            <person name="Friedman R."/>
            <person name="Venter J.C."/>
        </authorList>
    </citation>
    <scope>NUCLEOTIDE SEQUENCE [LARGE SCALE GENOMIC DNA]</scope>
    <source>
        <strain evidence="11 12">D2</strain>
    </source>
</reference>
<comment type="subcellular location">
    <subcellularLocation>
        <location evidence="1 7">Periplasm</location>
    </subcellularLocation>
</comment>
<dbReference type="InterPro" id="IPR050824">
    <property type="entry name" value="Thiol_disulfide_DsbA"/>
</dbReference>
<evidence type="ECO:0000259" key="10">
    <source>
        <dbReference type="PROSITE" id="PS51352"/>
    </source>
</evidence>
<dbReference type="GO" id="GO:0016491">
    <property type="term" value="F:oxidoreductase activity"/>
    <property type="evidence" value="ECO:0007669"/>
    <property type="project" value="InterPro"/>
</dbReference>
<dbReference type="PANTHER" id="PTHR35891:SF2">
    <property type="entry name" value="THIOL:DISULFIDE INTERCHANGE PROTEIN DSBA"/>
    <property type="match status" value="1"/>
</dbReference>
<dbReference type="Gene3D" id="3.40.30.10">
    <property type="entry name" value="Glutaredoxin"/>
    <property type="match status" value="1"/>
</dbReference>
<keyword evidence="4 7" id="KW-0574">Periplasm</keyword>
<keyword evidence="12" id="KW-1185">Reference proteome</keyword>
<gene>
    <name evidence="11" type="ORF">PTD2_16686</name>
</gene>
<dbReference type="HOGENOM" id="CLU_088255_3_0_6"/>
<dbReference type="InterPro" id="IPR001853">
    <property type="entry name" value="DSBA-like_thioredoxin_dom"/>
</dbReference>
<evidence type="ECO:0000256" key="8">
    <source>
        <dbReference type="PIRSR" id="PIRSR001488-1"/>
    </source>
</evidence>
<dbReference type="SUPFAM" id="SSF52833">
    <property type="entry name" value="Thioredoxin-like"/>
    <property type="match status" value="1"/>
</dbReference>
<dbReference type="CDD" id="cd03019">
    <property type="entry name" value="DsbA_DsbA"/>
    <property type="match status" value="1"/>
</dbReference>
<feature type="disulfide bond" description="Redox-active" evidence="8">
    <location>
        <begin position="52"/>
        <end position="55"/>
    </location>
</feature>
<accession>A4CES1</accession>
<feature type="signal peptide" evidence="9">
    <location>
        <begin position="1"/>
        <end position="22"/>
    </location>
</feature>
<dbReference type="eggNOG" id="COG1651">
    <property type="taxonomic scope" value="Bacteria"/>
</dbReference>
<comment type="caution">
    <text evidence="11">The sequence shown here is derived from an EMBL/GenBank/DDBJ whole genome shotgun (WGS) entry which is preliminary data.</text>
</comment>
<dbReference type="InterPro" id="IPR023205">
    <property type="entry name" value="DsbA/DsbL"/>
</dbReference>
<dbReference type="PROSITE" id="PS51352">
    <property type="entry name" value="THIOREDOXIN_2"/>
    <property type="match status" value="1"/>
</dbReference>
<evidence type="ECO:0000256" key="1">
    <source>
        <dbReference type="ARBA" id="ARBA00004418"/>
    </source>
</evidence>
<dbReference type="InterPro" id="IPR013766">
    <property type="entry name" value="Thioredoxin_domain"/>
</dbReference>
<evidence type="ECO:0000256" key="9">
    <source>
        <dbReference type="SAM" id="SignalP"/>
    </source>
</evidence>
<dbReference type="EMBL" id="AAOH01000009">
    <property type="protein sequence ID" value="EAR26800.1"/>
    <property type="molecule type" value="Genomic_DNA"/>
</dbReference>
<evidence type="ECO:0000256" key="7">
    <source>
        <dbReference type="PIRNR" id="PIRNR001488"/>
    </source>
</evidence>
<keyword evidence="3 9" id="KW-0732">Signal</keyword>
<proteinExistence type="inferred from homology"/>
<comment type="similarity">
    <text evidence="2">Belongs to the thioredoxin family. DsbA subfamily.</text>
</comment>
<dbReference type="GO" id="GO:0042597">
    <property type="term" value="C:periplasmic space"/>
    <property type="evidence" value="ECO:0007669"/>
    <property type="project" value="UniProtKB-SubCell"/>
</dbReference>
<dbReference type="PIRSF" id="PIRSF001488">
    <property type="entry name" value="Tdi_protein"/>
    <property type="match status" value="1"/>
</dbReference>
<feature type="chain" id="PRO_5002667310" description="Thiol:disulfide interchange protein" evidence="9">
    <location>
        <begin position="23"/>
        <end position="209"/>
    </location>
</feature>
<evidence type="ECO:0000256" key="3">
    <source>
        <dbReference type="ARBA" id="ARBA00022729"/>
    </source>
</evidence>
<evidence type="ECO:0000256" key="5">
    <source>
        <dbReference type="ARBA" id="ARBA00023157"/>
    </source>
</evidence>
<evidence type="ECO:0000313" key="11">
    <source>
        <dbReference type="EMBL" id="EAR26800.1"/>
    </source>
</evidence>
<name>A4CES1_9GAMM</name>
<dbReference type="InterPro" id="IPR036249">
    <property type="entry name" value="Thioredoxin-like_sf"/>
</dbReference>
<dbReference type="Proteomes" id="UP000006201">
    <property type="component" value="Unassembled WGS sequence"/>
</dbReference>
<keyword evidence="6" id="KW-0676">Redox-active center</keyword>
<evidence type="ECO:0000313" key="12">
    <source>
        <dbReference type="Proteomes" id="UP000006201"/>
    </source>
</evidence>
<dbReference type="STRING" id="87626.PTD2_16686"/>
<evidence type="ECO:0000256" key="4">
    <source>
        <dbReference type="ARBA" id="ARBA00022764"/>
    </source>
</evidence>
<evidence type="ECO:0000256" key="2">
    <source>
        <dbReference type="ARBA" id="ARBA00005791"/>
    </source>
</evidence>
<dbReference type="Pfam" id="PF01323">
    <property type="entry name" value="DSBA"/>
    <property type="match status" value="1"/>
</dbReference>
<sequence length="209" mass="23549">MIMIKKLKLTLLLLLLPVAAWAAEFEAGKHYVELDTAKSASPQVMEFFSFYCPHCYKMEPVAIALAKQLPAGTAFNKKHVDFLGGLNKEQQTILTRGYLVAKEKGVEESMTKAIFNYIHRDKARFSSIKDVRDLFVLNGIDGKAFDDLAFSMPVEAQINDMVAEQTKYTQLGALSGVPTFIVNDKYKVNFHEVKSQEEFNQLVSFLLAK</sequence>
<organism evidence="11 12">
    <name type="scientific">Pseudoalteromonas tunicata D2</name>
    <dbReference type="NCBI Taxonomy" id="87626"/>
    <lineage>
        <taxon>Bacteria</taxon>
        <taxon>Pseudomonadati</taxon>
        <taxon>Pseudomonadota</taxon>
        <taxon>Gammaproteobacteria</taxon>
        <taxon>Alteromonadales</taxon>
        <taxon>Pseudoalteromonadaceae</taxon>
        <taxon>Pseudoalteromonas</taxon>
    </lineage>
</organism>
<dbReference type="PANTHER" id="PTHR35891">
    <property type="entry name" value="THIOL:DISULFIDE INTERCHANGE PROTEIN DSBA"/>
    <property type="match status" value="1"/>
</dbReference>
<feature type="domain" description="Thioredoxin" evidence="10">
    <location>
        <begin position="12"/>
        <end position="208"/>
    </location>
</feature>
<dbReference type="AlphaFoldDB" id="A4CES1"/>
<keyword evidence="5 7" id="KW-1015">Disulfide bond</keyword>
<protein>
    <recommendedName>
        <fullName evidence="7">Thiol:disulfide interchange protein</fullName>
    </recommendedName>
</protein>